<feature type="region of interest" description="Disordered" evidence="1">
    <location>
        <begin position="101"/>
        <end position="123"/>
    </location>
</feature>
<organism evidence="3 4">
    <name type="scientific">Campylobacter suis</name>
    <dbReference type="NCBI Taxonomy" id="2790657"/>
    <lineage>
        <taxon>Bacteria</taxon>
        <taxon>Pseudomonadati</taxon>
        <taxon>Campylobacterota</taxon>
        <taxon>Epsilonproteobacteria</taxon>
        <taxon>Campylobacterales</taxon>
        <taxon>Campylobacteraceae</taxon>
        <taxon>Campylobacter</taxon>
    </lineage>
</organism>
<accession>A0ABN7K6V9</accession>
<proteinExistence type="predicted"/>
<sequence>MNEFLEWSKDKPLVGVLLVGFIGGMLNLADPKKSITHNILNIITGVFGSMFLCWIAYEVAFYFIHDNSMCLAVGGFFAWRGANWANETVDKLIKSKIESSNKDYPTYDDYNKIPPMPRNLDDE</sequence>
<keyword evidence="2" id="KW-0812">Transmembrane</keyword>
<keyword evidence="4" id="KW-1185">Reference proteome</keyword>
<name>A0ABN7K6V9_9BACT</name>
<dbReference type="Proteomes" id="UP000789359">
    <property type="component" value="Unassembled WGS sequence"/>
</dbReference>
<protein>
    <recommendedName>
        <fullName evidence="5">Holin</fullName>
    </recommendedName>
</protein>
<keyword evidence="2" id="KW-0472">Membrane</keyword>
<gene>
    <name evidence="3" type="ORF">LMG8286_01185</name>
</gene>
<keyword evidence="2" id="KW-1133">Transmembrane helix</keyword>
<evidence type="ECO:0000313" key="3">
    <source>
        <dbReference type="EMBL" id="CAD7288196.1"/>
    </source>
</evidence>
<comment type="caution">
    <text evidence="3">The sequence shown here is derived from an EMBL/GenBank/DDBJ whole genome shotgun (WGS) entry which is preliminary data.</text>
</comment>
<reference evidence="3 4" key="1">
    <citation type="submission" date="2020-11" db="EMBL/GenBank/DDBJ databases">
        <authorList>
            <person name="Peeters C."/>
        </authorList>
    </citation>
    <scope>NUCLEOTIDE SEQUENCE [LARGE SCALE GENOMIC DNA]</scope>
    <source>
        <strain evidence="3 4">LMG 8286</strain>
    </source>
</reference>
<feature type="transmembrane region" description="Helical" evidence="2">
    <location>
        <begin position="41"/>
        <end position="64"/>
    </location>
</feature>
<evidence type="ECO:0000256" key="1">
    <source>
        <dbReference type="SAM" id="MobiDB-lite"/>
    </source>
</evidence>
<feature type="transmembrane region" description="Helical" evidence="2">
    <location>
        <begin position="12"/>
        <end position="29"/>
    </location>
</feature>
<evidence type="ECO:0008006" key="5">
    <source>
        <dbReference type="Google" id="ProtNLM"/>
    </source>
</evidence>
<evidence type="ECO:0000256" key="2">
    <source>
        <dbReference type="SAM" id="Phobius"/>
    </source>
</evidence>
<evidence type="ECO:0000313" key="4">
    <source>
        <dbReference type="Proteomes" id="UP000789359"/>
    </source>
</evidence>
<dbReference type="RefSeq" id="WP_230056939.1">
    <property type="nucleotide sequence ID" value="NZ_CAJHOE010000002.1"/>
</dbReference>
<dbReference type="EMBL" id="CAJHOE010000002">
    <property type="protein sequence ID" value="CAD7288196.1"/>
    <property type="molecule type" value="Genomic_DNA"/>
</dbReference>